<keyword evidence="2" id="KW-1185">Reference proteome</keyword>
<gene>
    <name evidence="1" type="ORF">EVAR_90188_1</name>
</gene>
<comment type="caution">
    <text evidence="1">The sequence shown here is derived from an EMBL/GenBank/DDBJ whole genome shotgun (WGS) entry which is preliminary data.</text>
</comment>
<reference evidence="1 2" key="1">
    <citation type="journal article" date="2019" name="Commun. Biol.">
        <title>The bagworm genome reveals a unique fibroin gene that provides high tensile strength.</title>
        <authorList>
            <person name="Kono N."/>
            <person name="Nakamura H."/>
            <person name="Ohtoshi R."/>
            <person name="Tomita M."/>
            <person name="Numata K."/>
            <person name="Arakawa K."/>
        </authorList>
    </citation>
    <scope>NUCLEOTIDE SEQUENCE [LARGE SCALE GENOMIC DNA]</scope>
</reference>
<protein>
    <submittedName>
        <fullName evidence="1">Uncharacterized protein</fullName>
    </submittedName>
</protein>
<evidence type="ECO:0000313" key="2">
    <source>
        <dbReference type="Proteomes" id="UP000299102"/>
    </source>
</evidence>
<sequence length="208" mass="22684">MVGVIATKNTRAAIVTSGAASRAQPGRRRDKIERPNKVSRIRVISSVVSVTLLCYLTAELHPPTTFNFGCKSSDTEPSPARCRWARQLIVLSEARGEWFNLTQVQNRSINSPTVKVEPSTCHRLMLSAAQIFAQLLTTTGVGDYESQITKAKCANGRRDVRTSRGRIQTGAGMLDAGRESARGRETGVSAEIGERRGAHTQTKAFTLL</sequence>
<name>A0A4C1WUF1_EUMVA</name>
<organism evidence="1 2">
    <name type="scientific">Eumeta variegata</name>
    <name type="common">Bagworm moth</name>
    <name type="synonym">Eumeta japonica</name>
    <dbReference type="NCBI Taxonomy" id="151549"/>
    <lineage>
        <taxon>Eukaryota</taxon>
        <taxon>Metazoa</taxon>
        <taxon>Ecdysozoa</taxon>
        <taxon>Arthropoda</taxon>
        <taxon>Hexapoda</taxon>
        <taxon>Insecta</taxon>
        <taxon>Pterygota</taxon>
        <taxon>Neoptera</taxon>
        <taxon>Endopterygota</taxon>
        <taxon>Lepidoptera</taxon>
        <taxon>Glossata</taxon>
        <taxon>Ditrysia</taxon>
        <taxon>Tineoidea</taxon>
        <taxon>Psychidae</taxon>
        <taxon>Oiketicinae</taxon>
        <taxon>Eumeta</taxon>
    </lineage>
</organism>
<dbReference type="Proteomes" id="UP000299102">
    <property type="component" value="Unassembled WGS sequence"/>
</dbReference>
<dbReference type="EMBL" id="BGZK01000662">
    <property type="protein sequence ID" value="GBP55166.1"/>
    <property type="molecule type" value="Genomic_DNA"/>
</dbReference>
<proteinExistence type="predicted"/>
<dbReference type="AlphaFoldDB" id="A0A4C1WUF1"/>
<evidence type="ECO:0000313" key="1">
    <source>
        <dbReference type="EMBL" id="GBP55166.1"/>
    </source>
</evidence>
<accession>A0A4C1WUF1</accession>